<proteinExistence type="inferred from homology"/>
<dbReference type="PANTHER" id="PTHR43022:SF1">
    <property type="entry name" value="PROTEIN SMF"/>
    <property type="match status" value="1"/>
</dbReference>
<sequence length="410" mass="43153">MSTKETLARVALTWLAEPGTRSVHRLVDRLGPVGTLDLLLDGGAPDDTLRATVAARTAAGDPRAVAAEALARADRLGARVVVPGDDEWPTRVEQLRELRLPEAHRRVDTETAPPLCFWVRGSWPLAEAFDRSVAVVGARAASGYGTHVATELGYGLADRDWTVVSGGAFGIDAAAHRGALNAGGVTVAVLACGVDRPYPMGNAALFDRIADTGLLVSEWMPGADPLRPRFLIRNRVIAAGTLGTVLVEAAARSGATQTTHRALALRRPAMVVPGPVTSAMSVGAHELLREHPKSRLVTGVAQVLEEVGRIGELAPVPRGPQRPADQLDDDARSIVEVLPRRGAVGVEVLAARAGVAVRTVLRKLSMLEELALVVRREDGYALAPPPADAGRAGQGRRADGRPTPAGERPG</sequence>
<evidence type="ECO:0000313" key="5">
    <source>
        <dbReference type="Proteomes" id="UP000199001"/>
    </source>
</evidence>
<dbReference type="EMBL" id="FMHZ01000002">
    <property type="protein sequence ID" value="SCL51591.1"/>
    <property type="molecule type" value="Genomic_DNA"/>
</dbReference>
<organism evidence="4 5">
    <name type="scientific">Micromonospora citrea</name>
    <dbReference type="NCBI Taxonomy" id="47855"/>
    <lineage>
        <taxon>Bacteria</taxon>
        <taxon>Bacillati</taxon>
        <taxon>Actinomycetota</taxon>
        <taxon>Actinomycetes</taxon>
        <taxon>Micromonosporales</taxon>
        <taxon>Micromonosporaceae</taxon>
        <taxon>Micromonospora</taxon>
    </lineage>
</organism>
<feature type="domain" description="Smf/DprA SLOG" evidence="3">
    <location>
        <begin position="81"/>
        <end position="307"/>
    </location>
</feature>
<dbReference type="Gene3D" id="3.40.50.450">
    <property type="match status" value="1"/>
</dbReference>
<feature type="region of interest" description="Disordered" evidence="2">
    <location>
        <begin position="381"/>
        <end position="410"/>
    </location>
</feature>
<dbReference type="InterPro" id="IPR057666">
    <property type="entry name" value="DrpA_SLOG"/>
</dbReference>
<name>A0A1C6UCF5_9ACTN</name>
<dbReference type="AlphaFoldDB" id="A0A1C6UCF5"/>
<evidence type="ECO:0000256" key="1">
    <source>
        <dbReference type="ARBA" id="ARBA00006525"/>
    </source>
</evidence>
<dbReference type="RefSeq" id="WP_245724622.1">
    <property type="nucleotide sequence ID" value="NZ_FMHZ01000002.1"/>
</dbReference>
<accession>A0A1C6UCF5</accession>
<dbReference type="Proteomes" id="UP000199001">
    <property type="component" value="Unassembled WGS sequence"/>
</dbReference>
<keyword evidence="5" id="KW-1185">Reference proteome</keyword>
<dbReference type="Pfam" id="PF02481">
    <property type="entry name" value="DNA_processg_A"/>
    <property type="match status" value="1"/>
</dbReference>
<reference evidence="5" key="1">
    <citation type="submission" date="2016-06" db="EMBL/GenBank/DDBJ databases">
        <authorList>
            <person name="Varghese N."/>
            <person name="Submissions Spin"/>
        </authorList>
    </citation>
    <scope>NUCLEOTIDE SEQUENCE [LARGE SCALE GENOMIC DNA]</scope>
    <source>
        <strain evidence="5">DSM 43903</strain>
    </source>
</reference>
<evidence type="ECO:0000259" key="3">
    <source>
        <dbReference type="Pfam" id="PF02481"/>
    </source>
</evidence>
<dbReference type="InterPro" id="IPR003488">
    <property type="entry name" value="DprA"/>
</dbReference>
<evidence type="ECO:0000313" key="4">
    <source>
        <dbReference type="EMBL" id="SCL51591.1"/>
    </source>
</evidence>
<dbReference type="PANTHER" id="PTHR43022">
    <property type="entry name" value="PROTEIN SMF"/>
    <property type="match status" value="1"/>
</dbReference>
<evidence type="ECO:0000256" key="2">
    <source>
        <dbReference type="SAM" id="MobiDB-lite"/>
    </source>
</evidence>
<dbReference type="GO" id="GO:0009294">
    <property type="term" value="P:DNA-mediated transformation"/>
    <property type="evidence" value="ECO:0007669"/>
    <property type="project" value="InterPro"/>
</dbReference>
<dbReference type="STRING" id="47855.GA0070606_1824"/>
<comment type="similarity">
    <text evidence="1">Belongs to the DprA/Smf family.</text>
</comment>
<protein>
    <submittedName>
        <fullName evidence="4">DNA processing protein</fullName>
    </submittedName>
</protein>
<dbReference type="SUPFAM" id="SSF102405">
    <property type="entry name" value="MCP/YpsA-like"/>
    <property type="match status" value="1"/>
</dbReference>
<gene>
    <name evidence="4" type="ORF">GA0070606_1824</name>
</gene>